<feature type="domain" description="FAD dependent oxidoreductase" evidence="2">
    <location>
        <begin position="9"/>
        <end position="353"/>
    </location>
</feature>
<accession>A0ABQ3QSS1</accession>
<keyword evidence="4" id="KW-1185">Reference proteome</keyword>
<protein>
    <submittedName>
        <fullName evidence="3">Oxidoreductase</fullName>
    </submittedName>
</protein>
<proteinExistence type="predicted"/>
<dbReference type="Gene3D" id="3.30.9.10">
    <property type="entry name" value="D-Amino Acid Oxidase, subunit A, domain 2"/>
    <property type="match status" value="1"/>
</dbReference>
<comment type="caution">
    <text evidence="3">The sequence shown here is derived from an EMBL/GenBank/DDBJ whole genome shotgun (WGS) entry which is preliminary data.</text>
</comment>
<evidence type="ECO:0000313" key="4">
    <source>
        <dbReference type="Proteomes" id="UP001050808"/>
    </source>
</evidence>
<reference evidence="3" key="1">
    <citation type="submission" date="2024-05" db="EMBL/GenBank/DDBJ databases">
        <title>Whole genome shotgun sequence of Streptomyces violascens NBRC 12920.</title>
        <authorList>
            <person name="Komaki H."/>
            <person name="Tamura T."/>
        </authorList>
    </citation>
    <scope>NUCLEOTIDE SEQUENCE</scope>
    <source>
        <strain evidence="3">NBRC 12920</strain>
    </source>
</reference>
<gene>
    <name evidence="3" type="ORF">Sviol_47360</name>
</gene>
<evidence type="ECO:0000256" key="1">
    <source>
        <dbReference type="ARBA" id="ARBA00023002"/>
    </source>
</evidence>
<name>A0ABQ3QSS1_9ACTN</name>
<dbReference type="EMBL" id="BNDY01000017">
    <property type="protein sequence ID" value="GHI40328.1"/>
    <property type="molecule type" value="Genomic_DNA"/>
</dbReference>
<dbReference type="RefSeq" id="WP_189971895.1">
    <property type="nucleotide sequence ID" value="NZ_BMUA01000057.1"/>
</dbReference>
<dbReference type="InterPro" id="IPR036188">
    <property type="entry name" value="FAD/NAD-bd_sf"/>
</dbReference>
<dbReference type="Pfam" id="PF01266">
    <property type="entry name" value="DAO"/>
    <property type="match status" value="1"/>
</dbReference>
<dbReference type="PANTHER" id="PTHR13847:SF287">
    <property type="entry name" value="FAD-DEPENDENT OXIDOREDUCTASE DOMAIN-CONTAINING PROTEIN 1"/>
    <property type="match status" value="1"/>
</dbReference>
<dbReference type="Proteomes" id="UP001050808">
    <property type="component" value="Unassembled WGS sequence"/>
</dbReference>
<evidence type="ECO:0000313" key="3">
    <source>
        <dbReference type="EMBL" id="GHI40328.1"/>
    </source>
</evidence>
<dbReference type="Gene3D" id="3.50.50.60">
    <property type="entry name" value="FAD/NAD(P)-binding domain"/>
    <property type="match status" value="1"/>
</dbReference>
<dbReference type="PANTHER" id="PTHR13847">
    <property type="entry name" value="SARCOSINE DEHYDROGENASE-RELATED"/>
    <property type="match status" value="1"/>
</dbReference>
<organism evidence="3 4">
    <name type="scientific">Streptomyces violascens</name>
    <dbReference type="NCBI Taxonomy" id="67381"/>
    <lineage>
        <taxon>Bacteria</taxon>
        <taxon>Bacillati</taxon>
        <taxon>Actinomycetota</taxon>
        <taxon>Actinomycetes</taxon>
        <taxon>Kitasatosporales</taxon>
        <taxon>Streptomycetaceae</taxon>
        <taxon>Streptomyces</taxon>
    </lineage>
</organism>
<evidence type="ECO:0000259" key="2">
    <source>
        <dbReference type="Pfam" id="PF01266"/>
    </source>
</evidence>
<sequence>MSHTATVADVAVVGGGIIGLVTAERLTARGLTVVLIDETGIAGGATGASGGLVRAFDPGGHHQAWAAAGLDTYLRQGWHGTWPRVRAQGSLTLVAEDALPGAVGAVTELRAAGHKADVLSAQEITTRFPGLAVPDDLAGVYEPEAGWLPVRAVATAVLRDAGPGLRLKRARATRLLATGSRTTGVATTAGQVHAPAVLLAAGVGSTPLAASAGVHLPLCTRSVGYCLFEPREQADLAELPTVVDRTTGAWLRPWGTGSLVLAGVTSKETDVPATVRPGVTAREQQRVRDVVRHRYPRLAQAPGRGGTTAYDAMAPAGQGEVTVHTSPAGLVTATGWNGGGFKLAPAVGEFAAARLAEAVS</sequence>
<dbReference type="InterPro" id="IPR006076">
    <property type="entry name" value="FAD-dep_OxRdtase"/>
</dbReference>
<dbReference type="SUPFAM" id="SSF51905">
    <property type="entry name" value="FAD/NAD(P)-binding domain"/>
    <property type="match status" value="1"/>
</dbReference>
<keyword evidence="1" id="KW-0560">Oxidoreductase</keyword>